<proteinExistence type="predicted"/>
<gene>
    <name evidence="2" type="ORF">CW895_13410</name>
</gene>
<dbReference type="Pfam" id="PF08281">
    <property type="entry name" value="Sigma70_r4_2"/>
    <property type="match status" value="1"/>
</dbReference>
<dbReference type="GO" id="GO:0016987">
    <property type="term" value="F:sigma factor activity"/>
    <property type="evidence" value="ECO:0007669"/>
    <property type="project" value="InterPro"/>
</dbReference>
<dbReference type="GO" id="GO:0003677">
    <property type="term" value="F:DNA binding"/>
    <property type="evidence" value="ECO:0007669"/>
    <property type="project" value="InterPro"/>
</dbReference>
<dbReference type="Proteomes" id="UP000524387">
    <property type="component" value="Unassembled WGS sequence"/>
</dbReference>
<dbReference type="AlphaFoldDB" id="A0A823IZH5"/>
<dbReference type="InterPro" id="IPR013249">
    <property type="entry name" value="RNA_pol_sigma70_r4_t2"/>
</dbReference>
<feature type="domain" description="RNA polymerase sigma factor 70 region 4 type 2" evidence="1">
    <location>
        <begin position="89"/>
        <end position="141"/>
    </location>
</feature>
<dbReference type="GO" id="GO:0006352">
    <property type="term" value="P:DNA-templated transcription initiation"/>
    <property type="evidence" value="ECO:0007669"/>
    <property type="project" value="InterPro"/>
</dbReference>
<comment type="caution">
    <text evidence="2">The sequence shown here is derived from an EMBL/GenBank/DDBJ whole genome shotgun (WGS) entry which is preliminary data.</text>
</comment>
<dbReference type="EMBL" id="AABEKN010000006">
    <property type="protein sequence ID" value="EAG9354792.1"/>
    <property type="molecule type" value="Genomic_DNA"/>
</dbReference>
<evidence type="ECO:0000313" key="3">
    <source>
        <dbReference type="Proteomes" id="UP000524387"/>
    </source>
</evidence>
<dbReference type="Gene3D" id="1.10.10.10">
    <property type="entry name" value="Winged helix-like DNA-binding domain superfamily/Winged helix DNA-binding domain"/>
    <property type="match status" value="1"/>
</dbReference>
<name>A0A823IZH5_LISMN</name>
<dbReference type="InterPro" id="IPR013324">
    <property type="entry name" value="RNA_pol_sigma_r3/r4-like"/>
</dbReference>
<evidence type="ECO:0000259" key="1">
    <source>
        <dbReference type="Pfam" id="PF08281"/>
    </source>
</evidence>
<accession>A0A823IZH5</accession>
<reference evidence="2 3" key="1">
    <citation type="submission" date="2019-04" db="EMBL/GenBank/DDBJ databases">
        <authorList>
            <consortium name="GenomeTrakr network: Whole genome sequencing for foodborne pathogen traceback"/>
        </authorList>
    </citation>
    <scope>NUCLEOTIDE SEQUENCE [LARGE SCALE GENOMIC DNA]</scope>
    <source>
        <strain evidence="2 3">CFSAN072502</strain>
    </source>
</reference>
<dbReference type="SUPFAM" id="SSF88659">
    <property type="entry name" value="Sigma3 and sigma4 domains of RNA polymerase sigma factors"/>
    <property type="match status" value="1"/>
</dbReference>
<organism evidence="2 3">
    <name type="scientific">Listeria monocytogenes</name>
    <dbReference type="NCBI Taxonomy" id="1639"/>
    <lineage>
        <taxon>Bacteria</taxon>
        <taxon>Bacillati</taxon>
        <taxon>Bacillota</taxon>
        <taxon>Bacilli</taxon>
        <taxon>Bacillales</taxon>
        <taxon>Listeriaceae</taxon>
        <taxon>Listeria</taxon>
    </lineage>
</organism>
<protein>
    <submittedName>
        <fullName evidence="2">Sigma-70 family RNA polymerase sigma factor</fullName>
    </submittedName>
</protein>
<sequence>MGDKSGGEYMHLQAHKKHKQHAFDSYCKKILRNETRNIYKEIERLKKYEVSMESLSEKELGKHIIYESNMASEFLFFVENVGMVIVTGEIIAEAIKLLPKEKQAIILLSYILGMSDRKIAEELNLVRRTVSRRRNRTLAELKKIMEED</sequence>
<evidence type="ECO:0000313" key="2">
    <source>
        <dbReference type="EMBL" id="EAG9354792.1"/>
    </source>
</evidence>
<dbReference type="InterPro" id="IPR036388">
    <property type="entry name" value="WH-like_DNA-bd_sf"/>
</dbReference>